<dbReference type="InterPro" id="IPR023346">
    <property type="entry name" value="Lysozyme-like_dom_sf"/>
</dbReference>
<keyword evidence="3" id="KW-0456">Lyase</keyword>
<accession>A0ABY5MJ28</accession>
<organism evidence="3 4">
    <name type="scientific">Nitratireductor thuwali</name>
    <dbReference type="NCBI Taxonomy" id="2267699"/>
    <lineage>
        <taxon>Bacteria</taxon>
        <taxon>Pseudomonadati</taxon>
        <taxon>Pseudomonadota</taxon>
        <taxon>Alphaproteobacteria</taxon>
        <taxon>Hyphomicrobiales</taxon>
        <taxon>Phyllobacteriaceae</taxon>
        <taxon>Nitratireductor</taxon>
    </lineage>
</organism>
<dbReference type="Proteomes" id="UP001342418">
    <property type="component" value="Chromosome"/>
</dbReference>
<keyword evidence="1" id="KW-0732">Signal</keyword>
<dbReference type="Pfam" id="PF13406">
    <property type="entry name" value="SLT_2"/>
    <property type="match status" value="1"/>
</dbReference>
<sequence length="271" mass="28518">MTLGGKAGWLAATLVAFVLTGEPALAAGCGNNAAGFEDWKRQFTQEAAARGVGRRALDALQGTRYASKTIAADRGQKSFKLSLNSFMQKRGASAIISRGKSMKKKHASLFANIEQRYGVPAGPLIAIWGMETGFGGFLGNQNILSAVATLAYDCRRSEFFTGHLYGALALIDRGMMSPNAIGAAHGELGQTQFLPGNALKFAVDGDGNGRIDMIGSSADALASTANFLRAHGWRAGAGYQPGQPNFRAIQGWNAASVYQQAIAIIAKEIDG</sequence>
<dbReference type="PANTHER" id="PTHR30163:SF8">
    <property type="entry name" value="LYTIC MUREIN TRANSGLYCOSYLASE"/>
    <property type="match status" value="1"/>
</dbReference>
<dbReference type="RefSeq" id="WP_338529725.1">
    <property type="nucleotide sequence ID" value="NZ_CP030941.1"/>
</dbReference>
<name>A0ABY5MJ28_9HYPH</name>
<feature type="domain" description="Transglycosylase SLT" evidence="2">
    <location>
        <begin position="36"/>
        <end position="239"/>
    </location>
</feature>
<dbReference type="Gene3D" id="1.10.8.350">
    <property type="entry name" value="Bacterial muramidase"/>
    <property type="match status" value="1"/>
</dbReference>
<dbReference type="PANTHER" id="PTHR30163">
    <property type="entry name" value="MEMBRANE-BOUND LYTIC MUREIN TRANSGLYCOSYLASE B"/>
    <property type="match status" value="1"/>
</dbReference>
<dbReference type="EMBL" id="CP030941">
    <property type="protein sequence ID" value="UUP17387.1"/>
    <property type="molecule type" value="Genomic_DNA"/>
</dbReference>
<proteinExistence type="predicted"/>
<dbReference type="CDD" id="cd13399">
    <property type="entry name" value="Slt35-like"/>
    <property type="match status" value="1"/>
</dbReference>
<reference evidence="3 4" key="1">
    <citation type="submission" date="2018-07" db="EMBL/GenBank/DDBJ databases">
        <title>Genome sequence of Nitratireductor thuwali#1536.</title>
        <authorList>
            <person name="Michoud G."/>
            <person name="Merlino G."/>
            <person name="Sefrji F.O."/>
            <person name="Daffonchio D."/>
        </authorList>
    </citation>
    <scope>NUCLEOTIDE SEQUENCE [LARGE SCALE GENOMIC DNA]</scope>
    <source>
        <strain evidence="4">Nit1536</strain>
    </source>
</reference>
<dbReference type="EC" id="4.2.2.-" evidence="3"/>
<evidence type="ECO:0000313" key="3">
    <source>
        <dbReference type="EMBL" id="UUP17387.1"/>
    </source>
</evidence>
<keyword evidence="4" id="KW-1185">Reference proteome</keyword>
<evidence type="ECO:0000256" key="1">
    <source>
        <dbReference type="SAM" id="SignalP"/>
    </source>
</evidence>
<dbReference type="InterPro" id="IPR031304">
    <property type="entry name" value="SLT_2"/>
</dbReference>
<feature type="chain" id="PRO_5046172120" evidence="1">
    <location>
        <begin position="27"/>
        <end position="271"/>
    </location>
</feature>
<feature type="signal peptide" evidence="1">
    <location>
        <begin position="1"/>
        <end position="26"/>
    </location>
</feature>
<dbReference type="SUPFAM" id="SSF53955">
    <property type="entry name" value="Lysozyme-like"/>
    <property type="match status" value="1"/>
</dbReference>
<evidence type="ECO:0000313" key="4">
    <source>
        <dbReference type="Proteomes" id="UP001342418"/>
    </source>
</evidence>
<dbReference type="InterPro" id="IPR043426">
    <property type="entry name" value="MltB-like"/>
</dbReference>
<evidence type="ECO:0000259" key="2">
    <source>
        <dbReference type="Pfam" id="PF13406"/>
    </source>
</evidence>
<protein>
    <submittedName>
        <fullName evidence="3">Membrane-bound lytic murein transglycosylase B</fullName>
        <ecNumber evidence="3">4.2.2.-</ecNumber>
    </submittedName>
</protein>
<dbReference type="GO" id="GO:0016829">
    <property type="term" value="F:lyase activity"/>
    <property type="evidence" value="ECO:0007669"/>
    <property type="project" value="UniProtKB-KW"/>
</dbReference>
<gene>
    <name evidence="3" type="primary">mltB_3</name>
    <name evidence="3" type="ORF">NTH_01852</name>
</gene>